<name>A0A0E3V0M3_9BURK</name>
<dbReference type="RefSeq" id="WP_046329647.1">
    <property type="nucleotide sequence ID" value="NZ_CP007501.1"/>
</dbReference>
<dbReference type="Proteomes" id="UP000061135">
    <property type="component" value="Chromosome"/>
</dbReference>
<dbReference type="NCBIfam" id="TIGR01493">
    <property type="entry name" value="HAD-SF-IA-v2"/>
    <property type="match status" value="1"/>
</dbReference>
<dbReference type="STRING" id="1835254.CL55_00004000"/>
<dbReference type="PRINTS" id="PR00413">
    <property type="entry name" value="HADHALOGNASE"/>
</dbReference>
<comment type="similarity">
    <text evidence="1 3">Belongs to the HAD-like hydrolase superfamily. S-2-haloalkanoic acid dehalogenase family.</text>
</comment>
<dbReference type="InterPro" id="IPR023198">
    <property type="entry name" value="PGP-like_dom2"/>
</dbReference>
<accession>A0A0E3V0M3</accession>
<dbReference type="PATRIC" id="fig|576611.7.peg.401"/>
<organism evidence="4 5">
    <name type="scientific">Polynucleobacter duraquae</name>
    <dbReference type="NCBI Taxonomy" id="1835254"/>
    <lineage>
        <taxon>Bacteria</taxon>
        <taxon>Pseudomonadati</taxon>
        <taxon>Pseudomonadota</taxon>
        <taxon>Betaproteobacteria</taxon>
        <taxon>Burkholderiales</taxon>
        <taxon>Burkholderiaceae</taxon>
        <taxon>Polynucleobacter</taxon>
    </lineage>
</organism>
<dbReference type="InterPro" id="IPR006328">
    <property type="entry name" value="2-HAD"/>
</dbReference>
<keyword evidence="5" id="KW-1185">Reference proteome</keyword>
<evidence type="ECO:0000256" key="1">
    <source>
        <dbReference type="ARBA" id="ARBA00008106"/>
    </source>
</evidence>
<dbReference type="InterPro" id="IPR006439">
    <property type="entry name" value="HAD-SF_hydro_IA"/>
</dbReference>
<dbReference type="Pfam" id="PF00702">
    <property type="entry name" value="Hydrolase"/>
    <property type="match status" value="1"/>
</dbReference>
<dbReference type="EMBL" id="CP007501">
    <property type="protein sequence ID" value="AKD24733.1"/>
    <property type="molecule type" value="Genomic_DNA"/>
</dbReference>
<dbReference type="PANTHER" id="PTHR43316">
    <property type="entry name" value="HYDROLASE, HALOACID DELAHOGENASE-RELATED"/>
    <property type="match status" value="1"/>
</dbReference>
<dbReference type="Gene3D" id="3.40.50.1000">
    <property type="entry name" value="HAD superfamily/HAD-like"/>
    <property type="match status" value="1"/>
</dbReference>
<evidence type="ECO:0000256" key="2">
    <source>
        <dbReference type="ARBA" id="ARBA00022801"/>
    </source>
</evidence>
<dbReference type="KEGG" id="pdq:CL55_00004000"/>
<keyword evidence="2 3" id="KW-0378">Hydrolase</keyword>
<sequence length="239" mass="26921">MNKAPKVLAFDVFGTVVDWHGSIAAEVTRLGLPVDPDAFATAWRQGYRPAMARVRSGELPWTKIDDLHHMILIDVLKAFKVHSLSENQIQHLNLVWHRLNPWPEAVEGLHKLKSQFTIVTLSNGNMGLLADMAKNAGLPWDLILSAEVFRHYKPDPETYLGVADIFNLTAVEVMLVAAHKDDLEAAHACGLQTAFIERPLEFGKNHLRNDLHVEQFTNYHAKDFLDLARQLGISDPDQH</sequence>
<dbReference type="InterPro" id="IPR023214">
    <property type="entry name" value="HAD_sf"/>
</dbReference>
<evidence type="ECO:0000256" key="3">
    <source>
        <dbReference type="RuleBase" id="RU368077"/>
    </source>
</evidence>
<proteinExistence type="inferred from homology"/>
<dbReference type="Gene3D" id="1.10.150.240">
    <property type="entry name" value="Putative phosphatase, domain 2"/>
    <property type="match status" value="1"/>
</dbReference>
<dbReference type="InterPro" id="IPR051540">
    <property type="entry name" value="S-2-haloacid_dehalogenase"/>
</dbReference>
<comment type="function">
    <text evidence="3">Catalyzes the hydrolytic dehalogenation of small (S)-2-haloalkanoic acids to yield the corresponding (R)-2-hydroxyalkanoic acids.</text>
</comment>
<dbReference type="SFLD" id="SFLDS00003">
    <property type="entry name" value="Haloacid_Dehalogenase"/>
    <property type="match status" value="1"/>
</dbReference>
<gene>
    <name evidence="4" type="ORF">CL55_00004000</name>
</gene>
<dbReference type="OrthoDB" id="8585081at2"/>
<dbReference type="NCBIfam" id="TIGR01428">
    <property type="entry name" value="HAD_type_II"/>
    <property type="match status" value="1"/>
</dbReference>
<dbReference type="InterPro" id="IPR036412">
    <property type="entry name" value="HAD-like_sf"/>
</dbReference>
<dbReference type="AlphaFoldDB" id="A0A0E3V0M3"/>
<dbReference type="EC" id="3.8.1.2" evidence="3"/>
<dbReference type="PANTHER" id="PTHR43316:SF3">
    <property type="entry name" value="HALOACID DEHALOGENASE, TYPE II (AFU_ORTHOLOGUE AFUA_2G07750)-RELATED"/>
    <property type="match status" value="1"/>
</dbReference>
<dbReference type="GO" id="GO:0018784">
    <property type="term" value="F:(S)-2-haloacid dehalogenase activity"/>
    <property type="evidence" value="ECO:0007669"/>
    <property type="project" value="UniProtKB-UniRule"/>
</dbReference>
<protein>
    <recommendedName>
        <fullName evidence="3">(S)-2-haloacid dehalogenase</fullName>
        <ecNumber evidence="3">3.8.1.2</ecNumber>
    </recommendedName>
    <alternativeName>
        <fullName evidence="3">2-haloalkanoic acid dehalogenase</fullName>
    </alternativeName>
    <alternativeName>
        <fullName evidence="3">Halocarboxylic acid halidohydrolase</fullName>
    </alternativeName>
    <alternativeName>
        <fullName evidence="3">L-2-haloacid dehalogenase</fullName>
    </alternativeName>
</protein>
<dbReference type="SFLD" id="SFLDG01129">
    <property type="entry name" value="C1.5:_HAD__Beta-PGM__Phosphata"/>
    <property type="match status" value="1"/>
</dbReference>
<dbReference type="SUPFAM" id="SSF56784">
    <property type="entry name" value="HAD-like"/>
    <property type="match status" value="1"/>
</dbReference>
<evidence type="ECO:0000313" key="5">
    <source>
        <dbReference type="Proteomes" id="UP000061135"/>
    </source>
</evidence>
<dbReference type="HOGENOM" id="CLU_045011_3_0_4"/>
<comment type="catalytic activity">
    <reaction evidence="3">
        <text>an (S)-2-haloacid + H2O = a (2R)-2-hydroxycarboxylate + a halide anion + H(+)</text>
        <dbReference type="Rhea" id="RHEA:11192"/>
        <dbReference type="ChEBI" id="CHEBI:15377"/>
        <dbReference type="ChEBI" id="CHEBI:15378"/>
        <dbReference type="ChEBI" id="CHEBI:16042"/>
        <dbReference type="ChEBI" id="CHEBI:58314"/>
        <dbReference type="ChEBI" id="CHEBI:137405"/>
        <dbReference type="EC" id="3.8.1.2"/>
    </reaction>
</comment>
<evidence type="ECO:0000313" key="4">
    <source>
        <dbReference type="EMBL" id="AKD24733.1"/>
    </source>
</evidence>
<reference evidence="4 5" key="1">
    <citation type="submission" date="2014-03" db="EMBL/GenBank/DDBJ databases">
        <title>Genome of Polynucleobacter strain MWH-MoK4.</title>
        <authorList>
            <person name="Hahn M.W."/>
        </authorList>
    </citation>
    <scope>NUCLEOTIDE SEQUENCE [LARGE SCALE GENOMIC DNA]</scope>
    <source>
        <strain evidence="4 5">MWH-MoK4</strain>
    </source>
</reference>